<evidence type="ECO:0008006" key="3">
    <source>
        <dbReference type="Google" id="ProtNLM"/>
    </source>
</evidence>
<proteinExistence type="predicted"/>
<reference evidence="2" key="1">
    <citation type="submission" date="2016-10" db="EMBL/GenBank/DDBJ databases">
        <authorList>
            <person name="Varghese N."/>
            <person name="Submissions S."/>
        </authorList>
    </citation>
    <scope>NUCLEOTIDE SEQUENCE [LARGE SCALE GENOMIC DNA]</scope>
    <source>
        <strain evidence="2">DSM 17044</strain>
    </source>
</reference>
<dbReference type="AlphaFoldDB" id="A0A1H7VW94"/>
<sequence length="337" mass="36744">MASTLTRSNPARASCGRSRPTISIHTRSLFKESWSPSRCRNCNTSATSREVADLIFGLESAAPLTSEHWKPSISPSKSLSWIGADMTAPHRSLVLSIYAPALGDDTGRTLSVVRGLEYALPGLRLGWTISDKGEFIPVPQRDEWLAQAEAKKTLPMLCNGKEDDLVTVSGWERPAGISSGGQPQFEVHAELPLDATRIAASVAVLETMAEGAHAFWGRLMPSSVAAEMAQQVRHSTKELHAPPRGLPALNLTEDIPSPEIPHHLGWLNYWSAATSRALGFPAHDRDVNLLSRSRRTATGGWVLRLTDEPLDLDNPAHLDALLRAYERFPGIGGRFIP</sequence>
<evidence type="ECO:0000313" key="1">
    <source>
        <dbReference type="EMBL" id="SEM13324.1"/>
    </source>
</evidence>
<gene>
    <name evidence="1" type="ORF">SAMN05444354_11230</name>
</gene>
<protein>
    <recommendedName>
        <fullName evidence="3">DUF3396 domain-containing protein</fullName>
    </recommendedName>
</protein>
<accession>A0A1H7VW94</accession>
<evidence type="ECO:0000313" key="2">
    <source>
        <dbReference type="Proteomes" id="UP000182719"/>
    </source>
</evidence>
<keyword evidence="2" id="KW-1185">Reference proteome</keyword>
<dbReference type="Proteomes" id="UP000182719">
    <property type="component" value="Unassembled WGS sequence"/>
</dbReference>
<organism evidence="1 2">
    <name type="scientific">Stigmatella aurantiaca</name>
    <dbReference type="NCBI Taxonomy" id="41"/>
    <lineage>
        <taxon>Bacteria</taxon>
        <taxon>Pseudomonadati</taxon>
        <taxon>Myxococcota</taxon>
        <taxon>Myxococcia</taxon>
        <taxon>Myxococcales</taxon>
        <taxon>Cystobacterineae</taxon>
        <taxon>Archangiaceae</taxon>
        <taxon>Stigmatella</taxon>
    </lineage>
</organism>
<name>A0A1H7VW94_STIAU</name>
<dbReference type="EMBL" id="FOAP01000012">
    <property type="protein sequence ID" value="SEM13324.1"/>
    <property type="molecule type" value="Genomic_DNA"/>
</dbReference>
<dbReference type="InterPro" id="IPR045997">
    <property type="entry name" value="DUF5953"/>
</dbReference>
<dbReference type="Pfam" id="PF19378">
    <property type="entry name" value="DUF5953"/>
    <property type="match status" value="1"/>
</dbReference>